<protein>
    <submittedName>
        <fullName evidence="2">(northern house mosquito) hypothetical protein</fullName>
    </submittedName>
</protein>
<evidence type="ECO:0000313" key="2">
    <source>
        <dbReference type="EMBL" id="CAG6446160.1"/>
    </source>
</evidence>
<reference evidence="2" key="1">
    <citation type="submission" date="2021-05" db="EMBL/GenBank/DDBJ databases">
        <authorList>
            <person name="Alioto T."/>
            <person name="Alioto T."/>
            <person name="Gomez Garrido J."/>
        </authorList>
    </citation>
    <scope>NUCLEOTIDE SEQUENCE</scope>
</reference>
<proteinExistence type="predicted"/>
<evidence type="ECO:0000256" key="1">
    <source>
        <dbReference type="SAM" id="MobiDB-lite"/>
    </source>
</evidence>
<dbReference type="EMBL" id="HBUE01158074">
    <property type="protein sequence ID" value="CAG6508815.1"/>
    <property type="molecule type" value="Transcribed_RNA"/>
</dbReference>
<dbReference type="EMBL" id="HBUE01263197">
    <property type="protein sequence ID" value="CAG6560169.1"/>
    <property type="molecule type" value="Transcribed_RNA"/>
</dbReference>
<organism evidence="2">
    <name type="scientific">Culex pipiens</name>
    <name type="common">House mosquito</name>
    <dbReference type="NCBI Taxonomy" id="7175"/>
    <lineage>
        <taxon>Eukaryota</taxon>
        <taxon>Metazoa</taxon>
        <taxon>Ecdysozoa</taxon>
        <taxon>Arthropoda</taxon>
        <taxon>Hexapoda</taxon>
        <taxon>Insecta</taxon>
        <taxon>Pterygota</taxon>
        <taxon>Neoptera</taxon>
        <taxon>Endopterygota</taxon>
        <taxon>Diptera</taxon>
        <taxon>Nematocera</taxon>
        <taxon>Culicoidea</taxon>
        <taxon>Culicidae</taxon>
        <taxon>Culicinae</taxon>
        <taxon>Culicini</taxon>
        <taxon>Culex</taxon>
        <taxon>Culex</taxon>
    </lineage>
</organism>
<sequence length="112" mass="12927">MSPVTRTRLPSRPRSGSRSSKVPAPRRPSGGSMCYLPFQSQRADINGMQHFLAVKQQQYYSHNPRRPAGIDTIRTTKTRCRRRLPIWKRWRHRAPGVPWTTSASPPMRTISM</sequence>
<feature type="compositionally biased region" description="Low complexity" evidence="1">
    <location>
        <begin position="1"/>
        <end position="23"/>
    </location>
</feature>
<accession>A0A8D8ETZ9</accession>
<dbReference type="EMBL" id="HBUE01158073">
    <property type="protein sequence ID" value="CAG6508813.1"/>
    <property type="molecule type" value="Transcribed_RNA"/>
</dbReference>
<name>A0A8D8ETZ9_CULPI</name>
<feature type="region of interest" description="Disordered" evidence="1">
    <location>
        <begin position="1"/>
        <end position="33"/>
    </location>
</feature>
<dbReference type="EMBL" id="HBUE01006212">
    <property type="protein sequence ID" value="CAG6446160.1"/>
    <property type="molecule type" value="Transcribed_RNA"/>
</dbReference>
<dbReference type="AlphaFoldDB" id="A0A8D8ETZ9"/>
<dbReference type="EMBL" id="HBUE01263198">
    <property type="protein sequence ID" value="CAG6560171.1"/>
    <property type="molecule type" value="Transcribed_RNA"/>
</dbReference>
<dbReference type="EMBL" id="HBUE01006210">
    <property type="protein sequence ID" value="CAG6446157.1"/>
    <property type="molecule type" value="Transcribed_RNA"/>
</dbReference>